<dbReference type="Pfam" id="PF13960">
    <property type="entry name" value="DUF4218"/>
    <property type="match status" value="1"/>
</dbReference>
<evidence type="ECO:0000259" key="1">
    <source>
        <dbReference type="Pfam" id="PF13960"/>
    </source>
</evidence>
<dbReference type="InterPro" id="IPR025452">
    <property type="entry name" value="DUF4218"/>
</dbReference>
<feature type="domain" description="DUF4218" evidence="1">
    <location>
        <begin position="142"/>
        <end position="227"/>
    </location>
</feature>
<dbReference type="PANTHER" id="PTHR48258:SF4">
    <property type="entry name" value="DUF4216 DOMAIN-CONTAINING PROTEIN"/>
    <property type="match status" value="1"/>
</dbReference>
<organism evidence="2 3">
    <name type="scientific">Solanum verrucosum</name>
    <dbReference type="NCBI Taxonomy" id="315347"/>
    <lineage>
        <taxon>Eukaryota</taxon>
        <taxon>Viridiplantae</taxon>
        <taxon>Streptophyta</taxon>
        <taxon>Embryophyta</taxon>
        <taxon>Tracheophyta</taxon>
        <taxon>Spermatophyta</taxon>
        <taxon>Magnoliopsida</taxon>
        <taxon>eudicotyledons</taxon>
        <taxon>Gunneridae</taxon>
        <taxon>Pentapetalae</taxon>
        <taxon>asterids</taxon>
        <taxon>lamiids</taxon>
        <taxon>Solanales</taxon>
        <taxon>Solanaceae</taxon>
        <taxon>Solanoideae</taxon>
        <taxon>Solaneae</taxon>
        <taxon>Solanum</taxon>
    </lineage>
</organism>
<dbReference type="EMBL" id="CP133616">
    <property type="protein sequence ID" value="WMV30390.1"/>
    <property type="molecule type" value="Genomic_DNA"/>
</dbReference>
<name>A0AAF0R0G9_SOLVR</name>
<protein>
    <recommendedName>
        <fullName evidence="1">DUF4218 domain-containing protein</fullName>
    </recommendedName>
</protein>
<evidence type="ECO:0000313" key="3">
    <source>
        <dbReference type="Proteomes" id="UP001234989"/>
    </source>
</evidence>
<evidence type="ECO:0000313" key="2">
    <source>
        <dbReference type="EMBL" id="WMV30390.1"/>
    </source>
</evidence>
<reference evidence="2" key="1">
    <citation type="submission" date="2023-08" db="EMBL/GenBank/DDBJ databases">
        <title>A de novo genome assembly of Solanum verrucosum Schlechtendal, a Mexican diploid species geographically isolated from the other diploid A-genome species in potato relatives.</title>
        <authorList>
            <person name="Hosaka K."/>
        </authorList>
    </citation>
    <scope>NUCLEOTIDE SEQUENCE</scope>
    <source>
        <tissue evidence="2">Young leaves</tissue>
    </source>
</reference>
<sequence>MIRHNLDVMHIEKYVFDNVFNTVLNIVDKTKDNSQSRLDMVNYCDRPQLAKDSNGKYPKVVYTIDKEEKAILFNWVKDLKFPDGYVSNLGRCPDTNTKKLYGMKSHDCHVFMQRLLPIAFRELLPSNVWQALTELSLFFKDLTSTTLRVDDMERLEADIPQILCKLERIFPPGFFDSMEHLPVHLPYEAKIAGPVQYRWMYPFERYLGTLKRMIGNKASVEGSICEAS</sequence>
<proteinExistence type="predicted"/>
<dbReference type="Proteomes" id="UP001234989">
    <property type="component" value="Chromosome 5"/>
</dbReference>
<dbReference type="PANTHER" id="PTHR48258">
    <property type="entry name" value="DUF4218 DOMAIN-CONTAINING PROTEIN-RELATED"/>
    <property type="match status" value="1"/>
</dbReference>
<accession>A0AAF0R0G9</accession>
<gene>
    <name evidence="2" type="ORF">MTR67_023775</name>
</gene>
<dbReference type="AlphaFoldDB" id="A0AAF0R0G9"/>
<keyword evidence="3" id="KW-1185">Reference proteome</keyword>